<dbReference type="Proteomes" id="UP000248012">
    <property type="component" value="Unassembled WGS sequence"/>
</dbReference>
<dbReference type="PANTHER" id="PTHR30024">
    <property type="entry name" value="ALIPHATIC SULFONATES-BINDING PROTEIN-RELATED"/>
    <property type="match status" value="1"/>
</dbReference>
<dbReference type="Pfam" id="PF13379">
    <property type="entry name" value="NMT1_2"/>
    <property type="match status" value="1"/>
</dbReference>
<dbReference type="OrthoDB" id="570524at2"/>
<protein>
    <submittedName>
        <fullName evidence="6">Nitrate transporter</fullName>
    </submittedName>
</protein>
<dbReference type="AlphaFoldDB" id="A0A2V4NF01"/>
<evidence type="ECO:0000313" key="7">
    <source>
        <dbReference type="Proteomes" id="UP000248012"/>
    </source>
</evidence>
<sequence>MKNLTTLNCGYVPLVDSAPLVLAREMNFAAEEGINLQLLRQPSWSALRDLLALGHLDAAHILSPLPIAMSLGLGGLPAQVDALMVLSVNGNAIGVSTELADKMRAAGWSGRFTAPEETGRALIEAAGSPLRVGVPFPFSMHVELLHYWLGALGVDTDRCLDVRIVPPPLMAETLADGEIDAFCVGEPWGSMAVEAQAGELILPGASIWSFAPEKVLGVRHEWAEANPELTAALMRAVYRASHWLGQEGNLPLASEVLARSEHLDLPATVIDRALAGQIITRPRALGVHVPQFLCLHRGATNFPWRSQAAWIANGIARRHGLDPAAAIRRAKACFRADLYRANLSPIGADMPGASEKLEGAMQSPEAVSSTRGEMILGPDAFFDGQIFDPSAVS</sequence>
<dbReference type="Gene3D" id="3.40.190.10">
    <property type="entry name" value="Periplasmic binding protein-like II"/>
    <property type="match status" value="2"/>
</dbReference>
<dbReference type="GO" id="GO:0012505">
    <property type="term" value="C:endomembrane system"/>
    <property type="evidence" value="ECO:0007669"/>
    <property type="project" value="UniProtKB-SubCell"/>
</dbReference>
<evidence type="ECO:0000256" key="2">
    <source>
        <dbReference type="ARBA" id="ARBA00022448"/>
    </source>
</evidence>
<dbReference type="RefSeq" id="WP_110794521.1">
    <property type="nucleotide sequence ID" value="NZ_KZ826481.1"/>
</dbReference>
<dbReference type="EMBL" id="QFVT01000002">
    <property type="protein sequence ID" value="PYC48943.1"/>
    <property type="molecule type" value="Genomic_DNA"/>
</dbReference>
<comment type="subcellular location">
    <subcellularLocation>
        <location evidence="1">Endomembrane system</location>
    </subcellularLocation>
</comment>
<dbReference type="SUPFAM" id="SSF53850">
    <property type="entry name" value="Periplasmic binding protein-like II"/>
    <property type="match status" value="1"/>
</dbReference>
<keyword evidence="3" id="KW-1003">Cell membrane</keyword>
<organism evidence="6 7">
    <name type="scientific">Litorivita pollutaquae</name>
    <dbReference type="NCBI Taxonomy" id="2200892"/>
    <lineage>
        <taxon>Bacteria</taxon>
        <taxon>Pseudomonadati</taxon>
        <taxon>Pseudomonadota</taxon>
        <taxon>Alphaproteobacteria</taxon>
        <taxon>Rhodobacterales</taxon>
        <taxon>Paracoccaceae</taxon>
        <taxon>Litorivita</taxon>
    </lineage>
</organism>
<gene>
    <name evidence="6" type="ORF">DI396_02400</name>
</gene>
<keyword evidence="7" id="KW-1185">Reference proteome</keyword>
<evidence type="ECO:0000256" key="3">
    <source>
        <dbReference type="ARBA" id="ARBA00022475"/>
    </source>
</evidence>
<evidence type="ECO:0000256" key="5">
    <source>
        <dbReference type="ARBA" id="ARBA00023136"/>
    </source>
</evidence>
<dbReference type="PANTHER" id="PTHR30024:SF43">
    <property type="entry name" value="BLL4572 PROTEIN"/>
    <property type="match status" value="1"/>
</dbReference>
<keyword evidence="5" id="KW-0472">Membrane</keyword>
<dbReference type="InterPro" id="IPR044527">
    <property type="entry name" value="NrtA/CpmA_ABC-bd_dom"/>
</dbReference>
<evidence type="ECO:0000313" key="6">
    <source>
        <dbReference type="EMBL" id="PYC48943.1"/>
    </source>
</evidence>
<accession>A0A2V4NF01</accession>
<evidence type="ECO:0000256" key="4">
    <source>
        <dbReference type="ARBA" id="ARBA00022519"/>
    </source>
</evidence>
<name>A0A2V4NF01_9RHOB</name>
<dbReference type="CDD" id="cd13553">
    <property type="entry name" value="PBP2_NrtA_CpmA_like"/>
    <property type="match status" value="1"/>
</dbReference>
<proteinExistence type="predicted"/>
<keyword evidence="2" id="KW-0813">Transport</keyword>
<reference evidence="6 7" key="1">
    <citation type="submission" date="2018-05" db="EMBL/GenBank/DDBJ databases">
        <title>Oceanovita maritima gen. nov., sp. nov., a marine bacterium in the family Rhodobacteraceae isolated from surface seawater of Lundu port Xiamen, China.</title>
        <authorList>
            <person name="Hetharua B.H."/>
            <person name="Min D."/>
            <person name="Liao H."/>
            <person name="Tian Y."/>
        </authorList>
    </citation>
    <scope>NUCLEOTIDE SEQUENCE [LARGE SCALE GENOMIC DNA]</scope>
    <source>
        <strain evidence="6 7">FSX-11</strain>
    </source>
</reference>
<comment type="caution">
    <text evidence="6">The sequence shown here is derived from an EMBL/GenBank/DDBJ whole genome shotgun (WGS) entry which is preliminary data.</text>
</comment>
<keyword evidence="4" id="KW-0997">Cell inner membrane</keyword>
<evidence type="ECO:0000256" key="1">
    <source>
        <dbReference type="ARBA" id="ARBA00004308"/>
    </source>
</evidence>